<dbReference type="AlphaFoldDB" id="A0A3M7S908"/>
<gene>
    <name evidence="1" type="ORF">BpHYR1_006817</name>
</gene>
<comment type="caution">
    <text evidence="1">The sequence shown here is derived from an EMBL/GenBank/DDBJ whole genome shotgun (WGS) entry which is preliminary data.</text>
</comment>
<organism evidence="1 2">
    <name type="scientific">Brachionus plicatilis</name>
    <name type="common">Marine rotifer</name>
    <name type="synonym">Brachionus muelleri</name>
    <dbReference type="NCBI Taxonomy" id="10195"/>
    <lineage>
        <taxon>Eukaryota</taxon>
        <taxon>Metazoa</taxon>
        <taxon>Spiralia</taxon>
        <taxon>Gnathifera</taxon>
        <taxon>Rotifera</taxon>
        <taxon>Eurotatoria</taxon>
        <taxon>Monogononta</taxon>
        <taxon>Pseudotrocha</taxon>
        <taxon>Ploima</taxon>
        <taxon>Brachionidae</taxon>
        <taxon>Brachionus</taxon>
    </lineage>
</organism>
<keyword evidence="2" id="KW-1185">Reference proteome</keyword>
<name>A0A3M7S908_BRAPC</name>
<evidence type="ECO:0000313" key="1">
    <source>
        <dbReference type="EMBL" id="RNA32145.1"/>
    </source>
</evidence>
<dbReference type="EMBL" id="REGN01001839">
    <property type="protein sequence ID" value="RNA32145.1"/>
    <property type="molecule type" value="Genomic_DNA"/>
</dbReference>
<dbReference type="Proteomes" id="UP000276133">
    <property type="component" value="Unassembled WGS sequence"/>
</dbReference>
<reference evidence="1 2" key="1">
    <citation type="journal article" date="2018" name="Sci. Rep.">
        <title>Genomic signatures of local adaptation to the degree of environmental predictability in rotifers.</title>
        <authorList>
            <person name="Franch-Gras L."/>
            <person name="Hahn C."/>
            <person name="Garcia-Roger E.M."/>
            <person name="Carmona M.J."/>
            <person name="Serra M."/>
            <person name="Gomez A."/>
        </authorList>
    </citation>
    <scope>NUCLEOTIDE SEQUENCE [LARGE SCALE GENOMIC DNA]</scope>
    <source>
        <strain evidence="1">HYR1</strain>
    </source>
</reference>
<protein>
    <submittedName>
        <fullName evidence="1">Uncharacterized protein</fullName>
    </submittedName>
</protein>
<accession>A0A3M7S908</accession>
<proteinExistence type="predicted"/>
<sequence length="202" mass="22624">MIESRNLYSDLIAFFLYLQSDKLSPDIADDRLAVYNHHVFEINLNFLIAIYLIVTSLASYEETNTARFQLIESSTSLESFLIKRSRPKKQSIVKAATTNKYVLNFLPQIAFLLEQGRLHFPFSLLPGKHHGGFLPILVLDIMNTLIAETSVLVSKSEATSLSSNLHKPRIAFVPLSGVSNSSPCVSWNSLEVFLSSQLLSFA</sequence>
<evidence type="ECO:0000313" key="2">
    <source>
        <dbReference type="Proteomes" id="UP000276133"/>
    </source>
</evidence>